<evidence type="ECO:0000313" key="17">
    <source>
        <dbReference type="Proteomes" id="UP000016064"/>
    </source>
</evidence>
<dbReference type="Gene3D" id="1.10.1670.10">
    <property type="entry name" value="Helix-hairpin-Helix base-excision DNA repair enzymes (C-terminal)"/>
    <property type="match status" value="1"/>
</dbReference>
<dbReference type="GO" id="GO:0016798">
    <property type="term" value="F:hydrolase activity, acting on glycosyl bonds"/>
    <property type="evidence" value="ECO:0007669"/>
    <property type="project" value="UniProtKB-KW"/>
</dbReference>
<gene>
    <name evidence="16" type="primary">mutY</name>
    <name evidence="16" type="ORF">H359_0455</name>
</gene>
<dbReference type="InterPro" id="IPR015797">
    <property type="entry name" value="NUDIX_hydrolase-like_dom_sf"/>
</dbReference>
<evidence type="ECO:0000256" key="13">
    <source>
        <dbReference type="ARBA" id="ARBA00023295"/>
    </source>
</evidence>
<comment type="cofactor">
    <cofactor evidence="14">
        <name>[4Fe-4S] cluster</name>
        <dbReference type="ChEBI" id="CHEBI:49883"/>
    </cofactor>
    <text evidence="14">Binds 1 [4Fe-4S] cluster.</text>
</comment>
<dbReference type="NCBIfam" id="TIGR01084">
    <property type="entry name" value="mutY"/>
    <property type="match status" value="1"/>
</dbReference>
<dbReference type="CDD" id="cd00056">
    <property type="entry name" value="ENDO3c"/>
    <property type="match status" value="1"/>
</dbReference>
<dbReference type="SMART" id="SM00525">
    <property type="entry name" value="FES"/>
    <property type="match status" value="1"/>
</dbReference>
<evidence type="ECO:0000256" key="10">
    <source>
        <dbReference type="ARBA" id="ARBA00023004"/>
    </source>
</evidence>
<dbReference type="Pfam" id="PF00730">
    <property type="entry name" value="HhH-GPD"/>
    <property type="match status" value="1"/>
</dbReference>
<comment type="function">
    <text evidence="2">Adenine glycosylase active on G-A mispairs. MutY also corrects error-prone DNA synthesis past GO lesions which are due to the oxidatively damaged form of guanine: 7,8-dihydro-8-oxoguanine (8-oxo-dGTP).</text>
</comment>
<proteinExistence type="inferred from homology"/>
<dbReference type="SUPFAM" id="SSF55811">
    <property type="entry name" value="Nudix"/>
    <property type="match status" value="1"/>
</dbReference>
<dbReference type="InterPro" id="IPR003265">
    <property type="entry name" value="HhH-GPD_domain"/>
</dbReference>
<evidence type="ECO:0000256" key="6">
    <source>
        <dbReference type="ARBA" id="ARBA00022485"/>
    </source>
</evidence>
<dbReference type="EC" id="3.2.2.31" evidence="4 14"/>
<keyword evidence="10 14" id="KW-0408">Iron</keyword>
<dbReference type="PANTHER" id="PTHR42944">
    <property type="entry name" value="ADENINE DNA GLYCOSYLASE"/>
    <property type="match status" value="1"/>
</dbReference>
<evidence type="ECO:0000256" key="1">
    <source>
        <dbReference type="ARBA" id="ARBA00000843"/>
    </source>
</evidence>
<reference evidence="16 17" key="1">
    <citation type="submission" date="2013-07" db="EMBL/GenBank/DDBJ databases">
        <title>Isolation of a new Chlamydia species from the feral Sacred Ibis (Threskiornis aethiopicus): Chlamydia ibidis.</title>
        <authorList>
            <person name="Vorimore F."/>
            <person name="Hsia R.-C."/>
            <person name="Huot-Creasy H."/>
            <person name="Bastian S."/>
            <person name="Deruyter L."/>
            <person name="Passet A."/>
            <person name="Sachse K."/>
            <person name="Bavoil P."/>
            <person name="Myers G."/>
            <person name="Laroucau K."/>
        </authorList>
    </citation>
    <scope>NUCLEOTIDE SEQUENCE [LARGE SCALE GENOMIC DNA]</scope>
    <source>
        <strain evidence="16 17">10-1398/6</strain>
    </source>
</reference>
<comment type="caution">
    <text evidence="16">The sequence shown here is derived from an EMBL/GenBank/DDBJ whole genome shotgun (WGS) entry which is preliminary data.</text>
</comment>
<dbReference type="PANTHER" id="PTHR42944:SF1">
    <property type="entry name" value="ADENINE DNA GLYCOSYLASE"/>
    <property type="match status" value="1"/>
</dbReference>
<name>A0ABP2XG72_9CHLA</name>
<comment type="catalytic activity">
    <reaction evidence="1 14">
        <text>Hydrolyzes free adenine bases from 7,8-dihydro-8-oxoguanine:adenine mismatched double-stranded DNA, leaving an apurinic site.</text>
        <dbReference type="EC" id="3.2.2.31"/>
    </reaction>
</comment>
<evidence type="ECO:0000256" key="7">
    <source>
        <dbReference type="ARBA" id="ARBA00022723"/>
    </source>
</evidence>
<evidence type="ECO:0000313" key="16">
    <source>
        <dbReference type="EMBL" id="EQM62700.1"/>
    </source>
</evidence>
<keyword evidence="13 14" id="KW-0326">Glycosidase</keyword>
<dbReference type="EMBL" id="APJW01000002">
    <property type="protein sequence ID" value="EQM62700.1"/>
    <property type="molecule type" value="Genomic_DNA"/>
</dbReference>
<dbReference type="CDD" id="cd03431">
    <property type="entry name" value="NUDIX_DNA_Glycosylase_C-MutY"/>
    <property type="match status" value="1"/>
</dbReference>
<evidence type="ECO:0000256" key="8">
    <source>
        <dbReference type="ARBA" id="ARBA00022763"/>
    </source>
</evidence>
<accession>A0ABP2XG72</accession>
<evidence type="ECO:0000259" key="15">
    <source>
        <dbReference type="SMART" id="SM00478"/>
    </source>
</evidence>
<keyword evidence="7" id="KW-0479">Metal-binding</keyword>
<dbReference type="Pfam" id="PF14815">
    <property type="entry name" value="NUDIX_4"/>
    <property type="match status" value="1"/>
</dbReference>
<organism evidence="16 17">
    <name type="scientific">Chlamydia ibidis 10-1398/6</name>
    <dbReference type="NCBI Taxonomy" id="1046581"/>
    <lineage>
        <taxon>Bacteria</taxon>
        <taxon>Pseudomonadati</taxon>
        <taxon>Chlamydiota</taxon>
        <taxon>Chlamydiia</taxon>
        <taxon>Chlamydiales</taxon>
        <taxon>Chlamydiaceae</taxon>
        <taxon>Chlamydia/Chlamydophila group</taxon>
        <taxon>Chlamydia</taxon>
    </lineage>
</organism>
<feature type="domain" description="HhH-GPD" evidence="15">
    <location>
        <begin position="46"/>
        <end position="197"/>
    </location>
</feature>
<evidence type="ECO:0000256" key="2">
    <source>
        <dbReference type="ARBA" id="ARBA00002933"/>
    </source>
</evidence>
<comment type="similarity">
    <text evidence="3 14">Belongs to the Nth/MutY family.</text>
</comment>
<keyword evidence="9 16" id="KW-0378">Hydrolase</keyword>
<dbReference type="InterPro" id="IPR029119">
    <property type="entry name" value="MutY_C"/>
</dbReference>
<dbReference type="InterPro" id="IPR005760">
    <property type="entry name" value="A/G_AdeGlyc_MutY"/>
</dbReference>
<dbReference type="SMART" id="SM00478">
    <property type="entry name" value="ENDO3c"/>
    <property type="match status" value="1"/>
</dbReference>
<keyword evidence="6" id="KW-0004">4Fe-4S</keyword>
<evidence type="ECO:0000256" key="3">
    <source>
        <dbReference type="ARBA" id="ARBA00008343"/>
    </source>
</evidence>
<keyword evidence="12" id="KW-0234">DNA repair</keyword>
<protein>
    <recommendedName>
        <fullName evidence="5 14">Adenine DNA glycosylase</fullName>
        <ecNumber evidence="4 14">3.2.2.31</ecNumber>
    </recommendedName>
</protein>
<dbReference type="InterPro" id="IPR044298">
    <property type="entry name" value="MIG/MutY"/>
</dbReference>
<dbReference type="InterPro" id="IPR023170">
    <property type="entry name" value="HhH_base_excis_C"/>
</dbReference>
<keyword evidence="17" id="KW-1185">Reference proteome</keyword>
<evidence type="ECO:0000256" key="9">
    <source>
        <dbReference type="ARBA" id="ARBA00022801"/>
    </source>
</evidence>
<dbReference type="Gene3D" id="3.90.79.10">
    <property type="entry name" value="Nucleoside Triphosphate Pyrophosphohydrolase"/>
    <property type="match status" value="1"/>
</dbReference>
<dbReference type="RefSeq" id="WP_020370012.1">
    <property type="nucleotide sequence ID" value="NZ_APJW01000002.1"/>
</dbReference>
<dbReference type="Gene3D" id="1.10.340.30">
    <property type="entry name" value="Hypothetical protein, domain 2"/>
    <property type="match status" value="1"/>
</dbReference>
<keyword evidence="8 14" id="KW-0227">DNA damage</keyword>
<dbReference type="SUPFAM" id="SSF48150">
    <property type="entry name" value="DNA-glycosylase"/>
    <property type="match status" value="1"/>
</dbReference>
<evidence type="ECO:0000256" key="14">
    <source>
        <dbReference type="RuleBase" id="RU365096"/>
    </source>
</evidence>
<keyword evidence="11" id="KW-0411">Iron-sulfur</keyword>
<sequence length="374" mass="42784">MIKIAFSERLKDFPLEDLKKWFVENKRSFPWRDNPSPYYVWVSEVMLQQTRAEVVVKYFLNWMDLFPTIEALAKAKEEEVIKTWEGLGYYTRARNLLEGARLVMENFGGNLPSDPVELKKIKGLGPYTIHAILAFAFKQRTAAVDGNVLRVMSRVFLIEASIDLESTKTWISRIVQIILPKKDPQLVAEALIELGACICKRAPLCEKCPLRSICGAYQKGEQRSLPIRHERKKIITLFRWVAVIIYGDSIVLEQRKPEEIMAGLYEFPYIEVNTSQDLLDTEALIGQMENLTGASLTLCGDFAEQKQSFTHYRVRLVPKILKALSLPKLCSLYPISSIDSLPFSSGHRKIKNLILENLHNYESLLISEVCSHDA</sequence>
<dbReference type="InterPro" id="IPR003651">
    <property type="entry name" value="Endonuclease3_FeS-loop_motif"/>
</dbReference>
<evidence type="ECO:0000256" key="11">
    <source>
        <dbReference type="ARBA" id="ARBA00023014"/>
    </source>
</evidence>
<evidence type="ECO:0000256" key="4">
    <source>
        <dbReference type="ARBA" id="ARBA00012045"/>
    </source>
</evidence>
<evidence type="ECO:0000256" key="5">
    <source>
        <dbReference type="ARBA" id="ARBA00022023"/>
    </source>
</evidence>
<dbReference type="InterPro" id="IPR011257">
    <property type="entry name" value="DNA_glycosylase"/>
</dbReference>
<evidence type="ECO:0000256" key="12">
    <source>
        <dbReference type="ARBA" id="ARBA00023204"/>
    </source>
</evidence>
<dbReference type="Proteomes" id="UP000016064">
    <property type="component" value="Unassembled WGS sequence"/>
</dbReference>